<evidence type="ECO:0000313" key="2">
    <source>
        <dbReference type="EMBL" id="SPD17121.1"/>
    </source>
</evidence>
<sequence length="637" mass="71279">MFLWRKQRFYGGNVPKYLGRMKVAVGYFTQLFSTSSPATVDEVVSLVEQKVSPDMNDAMLAPFMVEEVKAALFQMNPSKAPVQDGMTALFFQKYWHIVGSDVSTAVLDFFNTGRMLGSINFTHIALIPKVKSPVCMSQFRPISLCNVLYKLVSKVLVNRMKNVLPRVISDCQSAFVLGRMITDNVIVAFEVLHYLKNLRVGGNSQMAVKLDMSKAYDRVEWDYLRAIMLKLGFHVRWVDLVMVCVTTASYSVMVNGEAKGYIKPTQGLRQGDPLSPYLFLLASRVETFATSGVFGVQGLKAKYFPHSSVLEAVVPHNASFMWRSICESLVVLNSGLRWRVGTGSRICIWKDAWLPGSTSNRVVSPPRVFDENATVDSLINWDSMCWNLDLIRQLFFPRDVELITSIPLSRRCPCDLLIWSATRQSIFTVKSAYNMLLVQQSRDEPSSSSVDKSGSFWNGIWAAKGLWQARNSFFWEEKMSSVEDICQKSVGIAMDFLETCIDVQKEGGIIEIMGASRWRPPEEGTFKVNIACKFCSTLSKVGVGVLVRDSSCLVTTACTFTLKITGDILQFVAMAVVEAIRFAIDIGLLRVELEFDNKDLFWLLKQVGPCLAPVGNLCLGYRGCVLIVFLGVVGRLP</sequence>
<dbReference type="PANTHER" id="PTHR46890:SF48">
    <property type="entry name" value="RNA-DIRECTED DNA POLYMERASE"/>
    <property type="match status" value="1"/>
</dbReference>
<reference evidence="2" key="1">
    <citation type="submission" date="2018-02" db="EMBL/GenBank/DDBJ databases">
        <authorList>
            <person name="Cohen D.B."/>
            <person name="Kent A.D."/>
        </authorList>
    </citation>
    <scope>NUCLEOTIDE SEQUENCE</scope>
</reference>
<protein>
    <recommendedName>
        <fullName evidence="1">Reverse transcriptase domain-containing protein</fullName>
    </recommendedName>
</protein>
<feature type="domain" description="Reverse transcriptase" evidence="1">
    <location>
        <begin position="128"/>
        <end position="281"/>
    </location>
</feature>
<dbReference type="InterPro" id="IPR052343">
    <property type="entry name" value="Retrotransposon-Effector_Assoc"/>
</dbReference>
<dbReference type="Pfam" id="PF00078">
    <property type="entry name" value="RVT_1"/>
    <property type="match status" value="1"/>
</dbReference>
<dbReference type="PANTHER" id="PTHR46890">
    <property type="entry name" value="NON-LTR RETROLELEMENT REVERSE TRANSCRIPTASE-LIKE PROTEIN-RELATED"/>
    <property type="match status" value="1"/>
</dbReference>
<dbReference type="EMBL" id="OIVN01004401">
    <property type="protein sequence ID" value="SPD17121.1"/>
    <property type="molecule type" value="Genomic_DNA"/>
</dbReference>
<accession>A0A2N9HZS0</accession>
<evidence type="ECO:0000259" key="1">
    <source>
        <dbReference type="Pfam" id="PF00078"/>
    </source>
</evidence>
<name>A0A2N9HZS0_FAGSY</name>
<proteinExistence type="predicted"/>
<gene>
    <name evidence="2" type="ORF">FSB_LOCUS45003</name>
</gene>
<dbReference type="CDD" id="cd01650">
    <property type="entry name" value="RT_nLTR_like"/>
    <property type="match status" value="1"/>
</dbReference>
<dbReference type="SUPFAM" id="SSF56672">
    <property type="entry name" value="DNA/RNA polymerases"/>
    <property type="match status" value="1"/>
</dbReference>
<dbReference type="InterPro" id="IPR043502">
    <property type="entry name" value="DNA/RNA_pol_sf"/>
</dbReference>
<organism evidence="2">
    <name type="scientific">Fagus sylvatica</name>
    <name type="common">Beechnut</name>
    <dbReference type="NCBI Taxonomy" id="28930"/>
    <lineage>
        <taxon>Eukaryota</taxon>
        <taxon>Viridiplantae</taxon>
        <taxon>Streptophyta</taxon>
        <taxon>Embryophyta</taxon>
        <taxon>Tracheophyta</taxon>
        <taxon>Spermatophyta</taxon>
        <taxon>Magnoliopsida</taxon>
        <taxon>eudicotyledons</taxon>
        <taxon>Gunneridae</taxon>
        <taxon>Pentapetalae</taxon>
        <taxon>rosids</taxon>
        <taxon>fabids</taxon>
        <taxon>Fagales</taxon>
        <taxon>Fagaceae</taxon>
        <taxon>Fagus</taxon>
    </lineage>
</organism>
<dbReference type="InterPro" id="IPR000477">
    <property type="entry name" value="RT_dom"/>
</dbReference>
<dbReference type="AlphaFoldDB" id="A0A2N9HZS0"/>